<evidence type="ECO:0000259" key="4">
    <source>
        <dbReference type="PROSITE" id="PS50802"/>
    </source>
</evidence>
<evidence type="ECO:0000256" key="1">
    <source>
        <dbReference type="ARBA" id="ARBA00000707"/>
    </source>
</evidence>
<sequence length="294" mass="31867">MLLNLRKHGCKDSPEYRAEIRTFGQFKDYLSQITGIPREHIQVKLGEPPVAVDYADDLPLADTPIHHQADVVVAWRDEAPPPQSAARSCLHAGSGSVDRKLSGSPAAAPVAEAGSFWGGGWFGSGGAESVQAGDGHLVRRRVPSDDSCLFSSLAACLGRPGLAPQQLRALVSEAIAANPDTYSEAVLEKPVREYCEWITKPSSWGGGIEMAIISEMFHIEICSIDTRTRRTDRFGEGRYCRRVYLLYTGSHYDYVALASSPTSPREFDQTEFKADAADASEILSAAIALAGKAR</sequence>
<keyword evidence="3" id="KW-0833">Ubl conjugation pathway</keyword>
<dbReference type="SUPFAM" id="SSF54001">
    <property type="entry name" value="Cysteine proteinases"/>
    <property type="match status" value="1"/>
</dbReference>
<evidence type="ECO:0000256" key="3">
    <source>
        <dbReference type="RuleBase" id="RU367104"/>
    </source>
</evidence>
<dbReference type="Gene3D" id="3.10.20.90">
    <property type="entry name" value="Phosphatidylinositol 3-kinase Catalytic Subunit, Chain A, domain 1"/>
    <property type="match status" value="1"/>
</dbReference>
<accession>A0A9W7YDI5</accession>
<feature type="domain" description="OTU" evidence="4">
    <location>
        <begin position="137"/>
        <end position="258"/>
    </location>
</feature>
<organism evidence="5 6">
    <name type="scientific">Coemansia biformis</name>
    <dbReference type="NCBI Taxonomy" id="1286918"/>
    <lineage>
        <taxon>Eukaryota</taxon>
        <taxon>Fungi</taxon>
        <taxon>Fungi incertae sedis</taxon>
        <taxon>Zoopagomycota</taxon>
        <taxon>Kickxellomycotina</taxon>
        <taxon>Kickxellomycetes</taxon>
        <taxon>Kickxellales</taxon>
        <taxon>Kickxellaceae</taxon>
        <taxon>Coemansia</taxon>
    </lineage>
</organism>
<dbReference type="Pfam" id="PF02338">
    <property type="entry name" value="OTU"/>
    <property type="match status" value="1"/>
</dbReference>
<keyword evidence="2 3" id="KW-0378">Hydrolase</keyword>
<evidence type="ECO:0000313" key="6">
    <source>
        <dbReference type="Proteomes" id="UP001143981"/>
    </source>
</evidence>
<dbReference type="PANTHER" id="PTHR13312:SF0">
    <property type="entry name" value="UBIQUITIN THIOESTERASE OTU1"/>
    <property type="match status" value="1"/>
</dbReference>
<reference evidence="5" key="1">
    <citation type="submission" date="2022-07" db="EMBL/GenBank/DDBJ databases">
        <title>Phylogenomic reconstructions and comparative analyses of Kickxellomycotina fungi.</title>
        <authorList>
            <person name="Reynolds N.K."/>
            <person name="Stajich J.E."/>
            <person name="Barry K."/>
            <person name="Grigoriev I.V."/>
            <person name="Crous P."/>
            <person name="Smith M.E."/>
        </authorList>
    </citation>
    <scope>NUCLEOTIDE SEQUENCE</scope>
    <source>
        <strain evidence="5">BCRC 34381</strain>
    </source>
</reference>
<comment type="function">
    <text evidence="3">Hydrolase that can remove conjugated ubiquitin from proteins and may therefore play an important regulatory role at the level of protein turnover by preventing degradation.</text>
</comment>
<dbReference type="GO" id="GO:0016579">
    <property type="term" value="P:protein deubiquitination"/>
    <property type="evidence" value="ECO:0007669"/>
    <property type="project" value="TreeGrafter"/>
</dbReference>
<dbReference type="OrthoDB" id="65596at2759"/>
<dbReference type="EMBL" id="JANBOI010000192">
    <property type="protein sequence ID" value="KAJ1732823.1"/>
    <property type="molecule type" value="Genomic_DNA"/>
</dbReference>
<protein>
    <recommendedName>
        <fullName evidence="3">Ubiquitin thioesterase OTU</fullName>
        <ecNumber evidence="3">3.4.19.12</ecNumber>
    </recommendedName>
</protein>
<dbReference type="CDD" id="cd22745">
    <property type="entry name" value="OTU_OTU1"/>
    <property type="match status" value="1"/>
</dbReference>
<dbReference type="InterPro" id="IPR003323">
    <property type="entry name" value="OTU_dom"/>
</dbReference>
<keyword evidence="6" id="KW-1185">Reference proteome</keyword>
<dbReference type="PANTHER" id="PTHR13312">
    <property type="entry name" value="HIV-INDUCED PROTEIN-7-LIKE PROTEASE"/>
    <property type="match status" value="1"/>
</dbReference>
<evidence type="ECO:0000313" key="5">
    <source>
        <dbReference type="EMBL" id="KAJ1732823.1"/>
    </source>
</evidence>
<dbReference type="GO" id="GO:0004843">
    <property type="term" value="F:cysteine-type deubiquitinase activity"/>
    <property type="evidence" value="ECO:0007669"/>
    <property type="project" value="UniProtKB-UniRule"/>
</dbReference>
<comment type="caution">
    <text evidence="5">The sequence shown here is derived from an EMBL/GenBank/DDBJ whole genome shotgun (WGS) entry which is preliminary data.</text>
</comment>
<dbReference type="Proteomes" id="UP001143981">
    <property type="component" value="Unassembled WGS sequence"/>
</dbReference>
<proteinExistence type="predicted"/>
<gene>
    <name evidence="5" type="primary">OTU1</name>
    <name evidence="5" type="ORF">LPJ61_001868</name>
</gene>
<keyword evidence="5" id="KW-0645">Protease</keyword>
<name>A0A9W7YDI5_9FUNG</name>
<dbReference type="GO" id="GO:0005829">
    <property type="term" value="C:cytosol"/>
    <property type="evidence" value="ECO:0007669"/>
    <property type="project" value="TreeGrafter"/>
</dbReference>
<dbReference type="GO" id="GO:0030968">
    <property type="term" value="P:endoplasmic reticulum unfolded protein response"/>
    <property type="evidence" value="ECO:0007669"/>
    <property type="project" value="TreeGrafter"/>
</dbReference>
<comment type="catalytic activity">
    <reaction evidence="1 3">
        <text>Thiol-dependent hydrolysis of ester, thioester, amide, peptide and isopeptide bonds formed by the C-terminal Gly of ubiquitin (a 76-residue protein attached to proteins as an intracellular targeting signal).</text>
        <dbReference type="EC" id="3.4.19.12"/>
    </reaction>
</comment>
<dbReference type="Gene3D" id="3.90.70.80">
    <property type="match status" value="1"/>
</dbReference>
<keyword evidence="3" id="KW-0788">Thiol protease</keyword>
<comment type="subcellular location">
    <subcellularLocation>
        <location evidence="3">Cytoplasm</location>
    </subcellularLocation>
</comment>
<evidence type="ECO:0000256" key="2">
    <source>
        <dbReference type="ARBA" id="ARBA00022801"/>
    </source>
</evidence>
<dbReference type="GO" id="GO:0005634">
    <property type="term" value="C:nucleus"/>
    <property type="evidence" value="ECO:0007669"/>
    <property type="project" value="TreeGrafter"/>
</dbReference>
<dbReference type="EC" id="3.4.19.12" evidence="3"/>
<dbReference type="PROSITE" id="PS50802">
    <property type="entry name" value="OTU"/>
    <property type="match status" value="1"/>
</dbReference>
<dbReference type="AlphaFoldDB" id="A0A9W7YDI5"/>
<keyword evidence="3" id="KW-0963">Cytoplasm</keyword>
<dbReference type="InterPro" id="IPR038765">
    <property type="entry name" value="Papain-like_cys_pep_sf"/>
</dbReference>
<dbReference type="GO" id="GO:0036503">
    <property type="term" value="P:ERAD pathway"/>
    <property type="evidence" value="ECO:0007669"/>
    <property type="project" value="TreeGrafter"/>
</dbReference>